<sequence length="454" mass="49479">MAIQSLAPLLSNYNSISSQESADSQSCEYQGWRSSLSQVAEEIKKLYTIALPMIFIGLLTYGKSLISMYFMGKLGKNELAGGCLSIGIANITGYSIISGLSTGMEAISSQAYGANMWVLMGQTLQRTIVILLTACLPISLLWLYSEPILVFCGQEPVISSIAYSYLLFSLPDLVFQSIINPLRIFLRTQNINLPLMLSAIIALTLHAPIILAFLVLYLQHTSVCNNTLQGWSDECYRELTPILRQAVSGCISVCIEWWWYEIMIILSGLLFNAIEAVATMGIVIQATSLVYIFPSSFSQAVSTRVGNELGANCPHNAKISTWIALACAVFMSIFATFFMTAMRNTWGCIFTDDATILSLTAMSMPVVGLCEIGNWLQTTGCGVLRASTWPTLGANINFGSLYGVGLPVALIMGFVLKMGLFGFWFGLLAAQVVCAIVMMVVVLRTNSIELAVNT</sequence>
<keyword evidence="9" id="KW-1185">Reference proteome</keyword>
<dbReference type="GO" id="GO:0015297">
    <property type="term" value="F:antiporter activity"/>
    <property type="evidence" value="ECO:0007669"/>
    <property type="project" value="InterPro"/>
</dbReference>
<organism evidence="8 9">
    <name type="scientific">Acer yangbiense</name>
    <dbReference type="NCBI Taxonomy" id="1000413"/>
    <lineage>
        <taxon>Eukaryota</taxon>
        <taxon>Viridiplantae</taxon>
        <taxon>Streptophyta</taxon>
        <taxon>Embryophyta</taxon>
        <taxon>Tracheophyta</taxon>
        <taxon>Spermatophyta</taxon>
        <taxon>Magnoliopsida</taxon>
        <taxon>eudicotyledons</taxon>
        <taxon>Gunneridae</taxon>
        <taxon>Pentapetalae</taxon>
        <taxon>rosids</taxon>
        <taxon>malvids</taxon>
        <taxon>Sapindales</taxon>
        <taxon>Sapindaceae</taxon>
        <taxon>Hippocastanoideae</taxon>
        <taxon>Acereae</taxon>
        <taxon>Acer</taxon>
    </lineage>
</organism>
<evidence type="ECO:0000256" key="2">
    <source>
        <dbReference type="ARBA" id="ARBA00010199"/>
    </source>
</evidence>
<evidence type="ECO:0000256" key="1">
    <source>
        <dbReference type="ARBA" id="ARBA00004141"/>
    </source>
</evidence>
<keyword evidence="5 7" id="KW-1133">Transmembrane helix</keyword>
<dbReference type="Pfam" id="PF01554">
    <property type="entry name" value="MatE"/>
    <property type="match status" value="2"/>
</dbReference>
<evidence type="ECO:0000256" key="3">
    <source>
        <dbReference type="ARBA" id="ARBA00022448"/>
    </source>
</evidence>
<comment type="caution">
    <text evidence="7">Lacks conserved residue(s) required for the propagation of feature annotation.</text>
</comment>
<feature type="transmembrane region" description="Helical" evidence="7">
    <location>
        <begin position="423"/>
        <end position="443"/>
    </location>
</feature>
<evidence type="ECO:0000256" key="4">
    <source>
        <dbReference type="ARBA" id="ARBA00022692"/>
    </source>
</evidence>
<dbReference type="OrthoDB" id="2126698at2759"/>
<comment type="subcellular location">
    <subcellularLocation>
        <location evidence="1">Membrane</location>
        <topology evidence="1">Multi-pass membrane protein</topology>
    </subcellularLocation>
</comment>
<evidence type="ECO:0000256" key="6">
    <source>
        <dbReference type="ARBA" id="ARBA00023136"/>
    </source>
</evidence>
<keyword evidence="6 7" id="KW-0472">Membrane</keyword>
<gene>
    <name evidence="8" type="ORF">EZV62_014021</name>
</gene>
<dbReference type="EMBL" id="VAHF01000006">
    <property type="protein sequence ID" value="TXG59448.1"/>
    <property type="molecule type" value="Genomic_DNA"/>
</dbReference>
<accession>A0A5C7HRL6</accession>
<dbReference type="GO" id="GO:1990961">
    <property type="term" value="P:xenobiotic detoxification by transmembrane export across the plasma membrane"/>
    <property type="evidence" value="ECO:0007669"/>
    <property type="project" value="InterPro"/>
</dbReference>
<dbReference type="AlphaFoldDB" id="A0A5C7HRL6"/>
<reference evidence="9" key="1">
    <citation type="journal article" date="2019" name="Gigascience">
        <title>De novo genome assembly of the endangered Acer yangbiense, a plant species with extremely small populations endemic to Yunnan Province, China.</title>
        <authorList>
            <person name="Yang J."/>
            <person name="Wariss H.M."/>
            <person name="Tao L."/>
            <person name="Zhang R."/>
            <person name="Yun Q."/>
            <person name="Hollingsworth P."/>
            <person name="Dao Z."/>
            <person name="Luo G."/>
            <person name="Guo H."/>
            <person name="Ma Y."/>
            <person name="Sun W."/>
        </authorList>
    </citation>
    <scope>NUCLEOTIDE SEQUENCE [LARGE SCALE GENOMIC DNA]</scope>
    <source>
        <strain evidence="9">cv. Malutang</strain>
    </source>
</reference>
<evidence type="ECO:0000256" key="7">
    <source>
        <dbReference type="RuleBase" id="RU004914"/>
    </source>
</evidence>
<comment type="similarity">
    <text evidence="2 7">Belongs to the multi antimicrobial extrusion (MATE) (TC 2.A.66.1) family.</text>
</comment>
<comment type="caution">
    <text evidence="8">The sequence shown here is derived from an EMBL/GenBank/DDBJ whole genome shotgun (WGS) entry which is preliminary data.</text>
</comment>
<dbReference type="InterPro" id="IPR045069">
    <property type="entry name" value="MATE_euk"/>
</dbReference>
<evidence type="ECO:0000256" key="5">
    <source>
        <dbReference type="ARBA" id="ARBA00022989"/>
    </source>
</evidence>
<name>A0A5C7HRL6_9ROSI</name>
<feature type="transmembrane region" description="Helical" evidence="7">
    <location>
        <begin position="269"/>
        <end position="293"/>
    </location>
</feature>
<protein>
    <recommendedName>
        <fullName evidence="7">Protein DETOXIFICATION</fullName>
    </recommendedName>
    <alternativeName>
        <fullName evidence="7">Multidrug and toxic compound extrusion protein</fullName>
    </alternativeName>
</protein>
<dbReference type="GO" id="GO:0016020">
    <property type="term" value="C:membrane"/>
    <property type="evidence" value="ECO:0007669"/>
    <property type="project" value="UniProtKB-SubCell"/>
</dbReference>
<dbReference type="GO" id="GO:0042910">
    <property type="term" value="F:xenobiotic transmembrane transporter activity"/>
    <property type="evidence" value="ECO:0007669"/>
    <property type="project" value="InterPro"/>
</dbReference>
<feature type="transmembrane region" description="Helical" evidence="7">
    <location>
        <begin position="195"/>
        <end position="218"/>
    </location>
</feature>
<evidence type="ECO:0000313" key="8">
    <source>
        <dbReference type="EMBL" id="TXG59448.1"/>
    </source>
</evidence>
<dbReference type="InterPro" id="IPR002528">
    <property type="entry name" value="MATE_fam"/>
</dbReference>
<dbReference type="Proteomes" id="UP000323000">
    <property type="component" value="Chromosome 6"/>
</dbReference>
<feature type="transmembrane region" description="Helical" evidence="7">
    <location>
        <begin position="396"/>
        <end position="416"/>
    </location>
</feature>
<feature type="transmembrane region" description="Helical" evidence="7">
    <location>
        <begin position="128"/>
        <end position="145"/>
    </location>
</feature>
<feature type="transmembrane region" description="Helical" evidence="7">
    <location>
        <begin position="157"/>
        <end position="175"/>
    </location>
</feature>
<evidence type="ECO:0000313" key="9">
    <source>
        <dbReference type="Proteomes" id="UP000323000"/>
    </source>
</evidence>
<dbReference type="CDD" id="cd13132">
    <property type="entry name" value="MATE_eukaryotic"/>
    <property type="match status" value="1"/>
</dbReference>
<feature type="transmembrane region" description="Helical" evidence="7">
    <location>
        <begin position="319"/>
        <end position="342"/>
    </location>
</feature>
<keyword evidence="3" id="KW-0813">Transport</keyword>
<feature type="transmembrane region" description="Helical" evidence="7">
    <location>
        <begin position="46"/>
        <end position="66"/>
    </location>
</feature>
<dbReference type="PANTHER" id="PTHR11206">
    <property type="entry name" value="MULTIDRUG RESISTANCE PROTEIN"/>
    <property type="match status" value="1"/>
</dbReference>
<proteinExistence type="inferred from homology"/>
<keyword evidence="4 7" id="KW-0812">Transmembrane</keyword>